<dbReference type="PANTHER" id="PTHR23513">
    <property type="entry name" value="INTEGRAL MEMBRANE EFFLUX PROTEIN-RELATED"/>
    <property type="match status" value="1"/>
</dbReference>
<organism evidence="9 10">
    <name type="scientific">Paenibacillus alvei</name>
    <name type="common">Bacillus alvei</name>
    <dbReference type="NCBI Taxonomy" id="44250"/>
    <lineage>
        <taxon>Bacteria</taxon>
        <taxon>Bacillati</taxon>
        <taxon>Bacillota</taxon>
        <taxon>Bacilli</taxon>
        <taxon>Bacillales</taxon>
        <taxon>Paenibacillaceae</taxon>
        <taxon>Paenibacillus</taxon>
    </lineage>
</organism>
<dbReference type="InterPro" id="IPR022324">
    <property type="entry name" value="Bacilysin_exporter_BacE_put"/>
</dbReference>
<evidence type="ECO:0000259" key="8">
    <source>
        <dbReference type="PROSITE" id="PS50850"/>
    </source>
</evidence>
<keyword evidence="3" id="KW-1003">Cell membrane</keyword>
<evidence type="ECO:0000256" key="1">
    <source>
        <dbReference type="ARBA" id="ARBA00004651"/>
    </source>
</evidence>
<dbReference type="InterPro" id="IPR010290">
    <property type="entry name" value="TM_effector"/>
</dbReference>
<feature type="transmembrane region" description="Helical" evidence="7">
    <location>
        <begin position="377"/>
        <end position="398"/>
    </location>
</feature>
<dbReference type="Proteomes" id="UP000304148">
    <property type="component" value="Chromosome"/>
</dbReference>
<feature type="transmembrane region" description="Helical" evidence="7">
    <location>
        <begin position="165"/>
        <end position="192"/>
    </location>
</feature>
<name>A0A383RAT0_PAEAL</name>
<reference evidence="10" key="1">
    <citation type="submission" date="2018-08" db="EMBL/GenBank/DDBJ databases">
        <authorList>
            <person name="Chevrot R."/>
        </authorList>
    </citation>
    <scope>NUCLEOTIDE SEQUENCE [LARGE SCALE GENOMIC DNA]</scope>
</reference>
<dbReference type="RefSeq" id="WP_138186193.1">
    <property type="nucleotide sequence ID" value="NZ_LS992241.1"/>
</dbReference>
<dbReference type="InterPro" id="IPR036259">
    <property type="entry name" value="MFS_trans_sf"/>
</dbReference>
<gene>
    <name evidence="9" type="ORF">PBLR_12647</name>
</gene>
<feature type="transmembrane region" description="Helical" evidence="7">
    <location>
        <begin position="261"/>
        <end position="283"/>
    </location>
</feature>
<feature type="transmembrane region" description="Helical" evidence="7">
    <location>
        <begin position="354"/>
        <end position="371"/>
    </location>
</feature>
<keyword evidence="6 7" id="KW-0472">Membrane</keyword>
<evidence type="ECO:0000313" key="10">
    <source>
        <dbReference type="Proteomes" id="UP000304148"/>
    </source>
</evidence>
<dbReference type="Pfam" id="PF05977">
    <property type="entry name" value="MFS_3"/>
    <property type="match status" value="1"/>
</dbReference>
<dbReference type="GO" id="GO:0005886">
    <property type="term" value="C:plasma membrane"/>
    <property type="evidence" value="ECO:0007669"/>
    <property type="project" value="UniProtKB-SubCell"/>
</dbReference>
<comment type="subcellular location">
    <subcellularLocation>
        <location evidence="1">Cell membrane</location>
        <topology evidence="1">Multi-pass membrane protein</topology>
    </subcellularLocation>
</comment>
<dbReference type="InterPro" id="IPR020846">
    <property type="entry name" value="MFS_dom"/>
</dbReference>
<evidence type="ECO:0000256" key="3">
    <source>
        <dbReference type="ARBA" id="ARBA00022475"/>
    </source>
</evidence>
<feature type="transmembrane region" description="Helical" evidence="7">
    <location>
        <begin position="290"/>
        <end position="307"/>
    </location>
</feature>
<dbReference type="PANTHER" id="PTHR23513:SF6">
    <property type="entry name" value="MAJOR FACILITATOR SUPERFAMILY ASSOCIATED DOMAIN-CONTAINING PROTEIN"/>
    <property type="match status" value="1"/>
</dbReference>
<feature type="transmembrane region" description="Helical" evidence="7">
    <location>
        <begin position="227"/>
        <end position="249"/>
    </location>
</feature>
<dbReference type="GO" id="GO:0022857">
    <property type="term" value="F:transmembrane transporter activity"/>
    <property type="evidence" value="ECO:0007669"/>
    <property type="project" value="InterPro"/>
</dbReference>
<dbReference type="Gene3D" id="1.20.1250.20">
    <property type="entry name" value="MFS general substrate transporter like domains"/>
    <property type="match status" value="1"/>
</dbReference>
<dbReference type="PRINTS" id="PR01988">
    <property type="entry name" value="EXPORTERBACE"/>
</dbReference>
<feature type="transmembrane region" description="Helical" evidence="7">
    <location>
        <begin position="313"/>
        <end position="333"/>
    </location>
</feature>
<dbReference type="EMBL" id="LS992241">
    <property type="protein sequence ID" value="SYX84225.1"/>
    <property type="molecule type" value="Genomic_DNA"/>
</dbReference>
<dbReference type="PROSITE" id="PS50850">
    <property type="entry name" value="MFS"/>
    <property type="match status" value="1"/>
</dbReference>
<feature type="transmembrane region" description="Helical" evidence="7">
    <location>
        <begin position="53"/>
        <end position="73"/>
    </location>
</feature>
<proteinExistence type="predicted"/>
<accession>A0A383RAT0</accession>
<protein>
    <submittedName>
        <fullName evidence="9">Predicted arabinose efflux permease, MFS family</fullName>
    </submittedName>
</protein>
<evidence type="ECO:0000256" key="2">
    <source>
        <dbReference type="ARBA" id="ARBA00022448"/>
    </source>
</evidence>
<keyword evidence="4 7" id="KW-0812">Transmembrane</keyword>
<evidence type="ECO:0000256" key="5">
    <source>
        <dbReference type="ARBA" id="ARBA00022989"/>
    </source>
</evidence>
<keyword evidence="5 7" id="KW-1133">Transmembrane helix</keyword>
<keyword evidence="2" id="KW-0813">Transport</keyword>
<feature type="domain" description="Major facilitator superfamily (MFS) profile" evidence="8">
    <location>
        <begin position="15"/>
        <end position="401"/>
    </location>
</feature>
<sequence>MENTSEPKKRLWSMNFFLLWQGQLVSALGDSIYEIALTFWVLYETGSPGMMGALLATSLLPKVLISPFAGVIVDRTDRRKMILLMDFIRGVCILFVGIAAILGYLEIWMAFVAGIILGTCAAFFNPAVTSTIPDIVPSSQIVQASANLSMLRAISQIIGPSSGGLLYSLIGAPILFLCNGISYIISFILAFFMKVPKSTSQDQQFNFWQDMKDGFKYIWKMKGLRDLIVLAGFLNFFATISIVLLAPMFKNAENLGEVKYGLAMAIFTLGMLAGMIFTSVFRIKPDHKSMVLTVSGLLAGIVFSIAVMMNNFIIMAILLFIGGIFNAIVNVLIESTVQLTVSQEMRGKVSSLKGTLTMGLAPLAMFIGGILGEFFPIRYIVFTGFMAMTVLFIPLFFLKSFKAFIQYNPEQQKIGA</sequence>
<evidence type="ECO:0000256" key="4">
    <source>
        <dbReference type="ARBA" id="ARBA00022692"/>
    </source>
</evidence>
<dbReference type="CDD" id="cd06173">
    <property type="entry name" value="MFS_MefA_like"/>
    <property type="match status" value="1"/>
</dbReference>
<evidence type="ECO:0000256" key="6">
    <source>
        <dbReference type="ARBA" id="ARBA00023136"/>
    </source>
</evidence>
<evidence type="ECO:0000313" key="9">
    <source>
        <dbReference type="EMBL" id="SYX84225.1"/>
    </source>
</evidence>
<dbReference type="AlphaFoldDB" id="A0A383RAT0"/>
<dbReference type="SUPFAM" id="SSF103473">
    <property type="entry name" value="MFS general substrate transporter"/>
    <property type="match status" value="1"/>
</dbReference>
<evidence type="ECO:0000256" key="7">
    <source>
        <dbReference type="SAM" id="Phobius"/>
    </source>
</evidence>